<organism evidence="2 3">
    <name type="scientific">Actinoplanes oblitus</name>
    <dbReference type="NCBI Taxonomy" id="3040509"/>
    <lineage>
        <taxon>Bacteria</taxon>
        <taxon>Bacillati</taxon>
        <taxon>Actinomycetota</taxon>
        <taxon>Actinomycetes</taxon>
        <taxon>Micromonosporales</taxon>
        <taxon>Micromonosporaceae</taxon>
        <taxon>Actinoplanes</taxon>
    </lineage>
</organism>
<dbReference type="EMBL" id="CP126980">
    <property type="protein sequence ID" value="WIM92830.1"/>
    <property type="molecule type" value="Genomic_DNA"/>
</dbReference>
<dbReference type="InterPro" id="IPR039365">
    <property type="entry name" value="IS701-like"/>
</dbReference>
<name>A0ABY8W4T8_9ACTN</name>
<evidence type="ECO:0000259" key="1">
    <source>
        <dbReference type="Pfam" id="PF13546"/>
    </source>
</evidence>
<accession>A0ABY8W4T8</accession>
<evidence type="ECO:0000313" key="3">
    <source>
        <dbReference type="Proteomes" id="UP001240150"/>
    </source>
</evidence>
<sequence length="388" mass="43740">MLVRFSTPEIDQRFVESIHDDRLGEFVKNVFSALPRSDQRRWAEIYTRGLLLGTGPKSIRRTAQELVAEPAIQSLQQFVNQSPWDWQPIRERLAAEVQARLSPEAWVVVANITSKRGDKSIGVERRFVPSEGRLINCQMGLGLMATSRLHGVPIDWRLVLSPRWTDDPARRAKARIPDGVHARAEWEEVLDMVRQVRDRWGMPVAPLLGEWRTPGAVELVNSLVALDQPFALEVDGSLLVAPAHRPLAPAGQRDAWQMAPRPLAQHARIWEKSHRHIIVATGQSSARVVSMPITMAPTASRFGAAVDVRLIAAHPTGSEPPRYWVTNLFDAPLQEIIFLLQLRETADRASDRLYTEFGVSDFEGRSFLGWHHHATLVSTACAYDCLYR</sequence>
<dbReference type="RefSeq" id="WP_284914037.1">
    <property type="nucleotide sequence ID" value="NZ_CP126980.1"/>
</dbReference>
<dbReference type="PANTHER" id="PTHR33627:SF1">
    <property type="entry name" value="TRANSPOSASE"/>
    <property type="match status" value="1"/>
</dbReference>
<dbReference type="InterPro" id="IPR038721">
    <property type="entry name" value="IS701-like_DDE_dom"/>
</dbReference>
<dbReference type="PANTHER" id="PTHR33627">
    <property type="entry name" value="TRANSPOSASE"/>
    <property type="match status" value="1"/>
</dbReference>
<evidence type="ECO:0000313" key="2">
    <source>
        <dbReference type="EMBL" id="WIM92830.1"/>
    </source>
</evidence>
<dbReference type="Pfam" id="PF13546">
    <property type="entry name" value="DDE_5"/>
    <property type="match status" value="1"/>
</dbReference>
<protein>
    <submittedName>
        <fullName evidence="2">Transposase</fullName>
    </submittedName>
</protein>
<proteinExistence type="predicted"/>
<reference evidence="2 3" key="1">
    <citation type="submission" date="2023-06" db="EMBL/GenBank/DDBJ databases">
        <authorList>
            <person name="Yushchuk O."/>
            <person name="Binda E."/>
            <person name="Ruckert-Reed C."/>
            <person name="Fedorenko V."/>
            <person name="Kalinowski J."/>
            <person name="Marinelli F."/>
        </authorList>
    </citation>
    <scope>NUCLEOTIDE SEQUENCE [LARGE SCALE GENOMIC DNA]</scope>
    <source>
        <strain evidence="2 3">NRRL 3884</strain>
    </source>
</reference>
<feature type="domain" description="Transposase IS701-like DDE" evidence="1">
    <location>
        <begin position="30"/>
        <end position="254"/>
    </location>
</feature>
<keyword evidence="3" id="KW-1185">Reference proteome</keyword>
<dbReference type="Proteomes" id="UP001240150">
    <property type="component" value="Chromosome"/>
</dbReference>
<gene>
    <name evidence="2" type="ORF">ACTOB_004788</name>
</gene>